<accession>A0ABR4AQE1</accession>
<reference evidence="2 3" key="1">
    <citation type="submission" date="2024-09" db="EMBL/GenBank/DDBJ databases">
        <title>Rethinking Asexuality: The Enigmatic Case of Functional Sexual Genes in Lepraria (Stereocaulaceae).</title>
        <authorList>
            <person name="Doellman M."/>
            <person name="Sun Y."/>
            <person name="Barcenas-Pena A."/>
            <person name="Lumbsch H.T."/>
            <person name="Grewe F."/>
        </authorList>
    </citation>
    <scope>NUCLEOTIDE SEQUENCE [LARGE SCALE GENOMIC DNA]</scope>
    <source>
        <strain evidence="2 3">Grewe 0041</strain>
    </source>
</reference>
<dbReference type="PANTHER" id="PTHR37402:SF1">
    <property type="entry name" value="GRAM DOMAIN-CONTAINING PROTEIN 4"/>
    <property type="match status" value="1"/>
</dbReference>
<feature type="compositionally biased region" description="Acidic residues" evidence="1">
    <location>
        <begin position="103"/>
        <end position="114"/>
    </location>
</feature>
<keyword evidence="3" id="KW-1185">Reference proteome</keyword>
<proteinExistence type="predicted"/>
<dbReference type="InterPro" id="IPR037847">
    <property type="entry name" value="GRAMDC4"/>
</dbReference>
<dbReference type="EMBL" id="JBHFEH010000088">
    <property type="protein sequence ID" value="KAL2047930.1"/>
    <property type="molecule type" value="Genomic_DNA"/>
</dbReference>
<evidence type="ECO:0000256" key="1">
    <source>
        <dbReference type="SAM" id="MobiDB-lite"/>
    </source>
</evidence>
<gene>
    <name evidence="2" type="ORF">ABVK25_011199</name>
</gene>
<organism evidence="2 3">
    <name type="scientific">Lepraria finkii</name>
    <dbReference type="NCBI Taxonomy" id="1340010"/>
    <lineage>
        <taxon>Eukaryota</taxon>
        <taxon>Fungi</taxon>
        <taxon>Dikarya</taxon>
        <taxon>Ascomycota</taxon>
        <taxon>Pezizomycotina</taxon>
        <taxon>Lecanoromycetes</taxon>
        <taxon>OSLEUM clade</taxon>
        <taxon>Lecanoromycetidae</taxon>
        <taxon>Lecanorales</taxon>
        <taxon>Lecanorineae</taxon>
        <taxon>Stereocaulaceae</taxon>
        <taxon>Lepraria</taxon>
    </lineage>
</organism>
<comment type="caution">
    <text evidence="2">The sequence shown here is derived from an EMBL/GenBank/DDBJ whole genome shotgun (WGS) entry which is preliminary data.</text>
</comment>
<sequence>MGFCIKTFWFILGGSFFLCWPISSLYPKYRYLVSPFKRVLWDIPTHGEWSFQYLRRQAQIIREELIKREVEGGNSRKLANPAVDRYADRIMKTVPKIRVENSGSEETDTDDDDEGWHSASSTTSVFEASEKRSFCAHYAGAIGRLVVFSKGIRYVRSVPAKKEPWQHDFLELAEMMKVEGSAMSKVVSSPDQLEIKLTHESKLRIEGMKERDEAFSTIIAFSSL</sequence>
<name>A0ABR4AQE1_9LECA</name>
<dbReference type="Proteomes" id="UP001590951">
    <property type="component" value="Unassembled WGS sequence"/>
</dbReference>
<dbReference type="PANTHER" id="PTHR37402">
    <property type="entry name" value="GRAM DOMAIN-CONTAINING PROTEIN 4"/>
    <property type="match status" value="1"/>
</dbReference>
<feature type="region of interest" description="Disordered" evidence="1">
    <location>
        <begin position="98"/>
        <end position="122"/>
    </location>
</feature>
<protein>
    <submittedName>
        <fullName evidence="2">Uncharacterized protein</fullName>
    </submittedName>
</protein>
<evidence type="ECO:0000313" key="3">
    <source>
        <dbReference type="Proteomes" id="UP001590951"/>
    </source>
</evidence>
<evidence type="ECO:0000313" key="2">
    <source>
        <dbReference type="EMBL" id="KAL2047930.1"/>
    </source>
</evidence>